<sequence>MSCPQCTQGYILPGEPVGSMVDGVYFSPAPEGASSTKAVFLLTDVFGLALKNNKILADELAKRVGCDVWVPDLFAGNPPVTVDELEPLLVDRPGEKMTWGSKFRFLFLLITHLHKFIGVRAGVVDPRTTEVVNKIKKDKGYQKVGAAGYCFGGSVAVRLGSTDLFDSLVVLHPGSITVDQIKAVKKPTAWVCAEDDMSFKKPLRDEAEAIFAARKDKPDFVEYEFVDYKGTCHGFAARPNLGISEIYEAHKAALEQTAAWLSKTLE</sequence>
<dbReference type="Proteomes" id="UP000053257">
    <property type="component" value="Unassembled WGS sequence"/>
</dbReference>
<organism evidence="2 3">
    <name type="scientific">Phlebiopsis gigantea (strain 11061_1 CR5-6)</name>
    <name type="common">White-rot fungus</name>
    <name type="synonym">Peniophora gigantea</name>
    <dbReference type="NCBI Taxonomy" id="745531"/>
    <lineage>
        <taxon>Eukaryota</taxon>
        <taxon>Fungi</taxon>
        <taxon>Dikarya</taxon>
        <taxon>Basidiomycota</taxon>
        <taxon>Agaricomycotina</taxon>
        <taxon>Agaricomycetes</taxon>
        <taxon>Polyporales</taxon>
        <taxon>Phanerochaetaceae</taxon>
        <taxon>Phlebiopsis</taxon>
    </lineage>
</organism>
<gene>
    <name evidence="2" type="ORF">PHLGIDRAFT_37277</name>
</gene>
<dbReference type="InterPro" id="IPR002925">
    <property type="entry name" value="Dienelactn_hydro"/>
</dbReference>
<evidence type="ECO:0000313" key="2">
    <source>
        <dbReference type="EMBL" id="KIP03729.1"/>
    </source>
</evidence>
<accession>A0A0C3NG57</accession>
<dbReference type="Pfam" id="PF01738">
    <property type="entry name" value="DLH"/>
    <property type="match status" value="1"/>
</dbReference>
<dbReference type="AlphaFoldDB" id="A0A0C3NG57"/>
<evidence type="ECO:0000259" key="1">
    <source>
        <dbReference type="Pfam" id="PF01738"/>
    </source>
</evidence>
<dbReference type="GO" id="GO:0016787">
    <property type="term" value="F:hydrolase activity"/>
    <property type="evidence" value="ECO:0007669"/>
    <property type="project" value="InterPro"/>
</dbReference>
<protein>
    <recommendedName>
        <fullName evidence="1">Dienelactone hydrolase domain-containing protein</fullName>
    </recommendedName>
</protein>
<dbReference type="STRING" id="745531.A0A0C3NG57"/>
<dbReference type="OrthoDB" id="10019231at2759"/>
<dbReference type="InterPro" id="IPR029058">
    <property type="entry name" value="AB_hydrolase_fold"/>
</dbReference>
<dbReference type="HOGENOM" id="CLU_054590_2_0_1"/>
<proteinExistence type="predicted"/>
<dbReference type="SUPFAM" id="SSF53474">
    <property type="entry name" value="alpha/beta-Hydrolases"/>
    <property type="match status" value="1"/>
</dbReference>
<keyword evidence="3" id="KW-1185">Reference proteome</keyword>
<dbReference type="PANTHER" id="PTHR17630">
    <property type="entry name" value="DIENELACTONE HYDROLASE"/>
    <property type="match status" value="1"/>
</dbReference>
<reference evidence="2 3" key="1">
    <citation type="journal article" date="2014" name="PLoS Genet.">
        <title>Analysis of the Phlebiopsis gigantea genome, transcriptome and secretome provides insight into its pioneer colonization strategies of wood.</title>
        <authorList>
            <person name="Hori C."/>
            <person name="Ishida T."/>
            <person name="Igarashi K."/>
            <person name="Samejima M."/>
            <person name="Suzuki H."/>
            <person name="Master E."/>
            <person name="Ferreira P."/>
            <person name="Ruiz-Duenas F.J."/>
            <person name="Held B."/>
            <person name="Canessa P."/>
            <person name="Larrondo L.F."/>
            <person name="Schmoll M."/>
            <person name="Druzhinina I.S."/>
            <person name="Kubicek C.P."/>
            <person name="Gaskell J.A."/>
            <person name="Kersten P."/>
            <person name="St John F."/>
            <person name="Glasner J."/>
            <person name="Sabat G."/>
            <person name="Splinter BonDurant S."/>
            <person name="Syed K."/>
            <person name="Yadav J."/>
            <person name="Mgbeahuruike A.C."/>
            <person name="Kovalchuk A."/>
            <person name="Asiegbu F.O."/>
            <person name="Lackner G."/>
            <person name="Hoffmeister D."/>
            <person name="Rencoret J."/>
            <person name="Gutierrez A."/>
            <person name="Sun H."/>
            <person name="Lindquist E."/>
            <person name="Barry K."/>
            <person name="Riley R."/>
            <person name="Grigoriev I.V."/>
            <person name="Henrissat B."/>
            <person name="Kues U."/>
            <person name="Berka R.M."/>
            <person name="Martinez A.T."/>
            <person name="Covert S.F."/>
            <person name="Blanchette R.A."/>
            <person name="Cullen D."/>
        </authorList>
    </citation>
    <scope>NUCLEOTIDE SEQUENCE [LARGE SCALE GENOMIC DNA]</scope>
    <source>
        <strain evidence="2 3">11061_1 CR5-6</strain>
    </source>
</reference>
<dbReference type="EMBL" id="KN840602">
    <property type="protein sequence ID" value="KIP03729.1"/>
    <property type="molecule type" value="Genomic_DNA"/>
</dbReference>
<dbReference type="Gene3D" id="3.40.50.1820">
    <property type="entry name" value="alpha/beta hydrolase"/>
    <property type="match status" value="1"/>
</dbReference>
<name>A0A0C3NG57_PHLG1</name>
<feature type="domain" description="Dienelactone hydrolase" evidence="1">
    <location>
        <begin position="30"/>
        <end position="263"/>
    </location>
</feature>
<dbReference type="PANTHER" id="PTHR17630:SF44">
    <property type="entry name" value="PROTEIN AIM2"/>
    <property type="match status" value="1"/>
</dbReference>
<evidence type="ECO:0000313" key="3">
    <source>
        <dbReference type="Proteomes" id="UP000053257"/>
    </source>
</evidence>